<dbReference type="Gene3D" id="3.90.1010.10">
    <property type="match status" value="1"/>
</dbReference>
<evidence type="ECO:0000256" key="1">
    <source>
        <dbReference type="ARBA" id="ARBA00006420"/>
    </source>
</evidence>
<dbReference type="CDD" id="cd06664">
    <property type="entry name" value="IscU_like"/>
    <property type="match status" value="1"/>
</dbReference>
<gene>
    <name evidence="3" type="ORF">CH360_12505</name>
    <name evidence="4" type="ORF">CH373_17660</name>
</gene>
<dbReference type="SUPFAM" id="SSF82649">
    <property type="entry name" value="SufE/NifU"/>
    <property type="match status" value="1"/>
</dbReference>
<dbReference type="RefSeq" id="WP_100714390.1">
    <property type="nucleotide sequence ID" value="NZ_NPDY01000012.1"/>
</dbReference>
<comment type="similarity">
    <text evidence="1">Belongs to the NifU family.</text>
</comment>
<sequence>MSLSDELYKEVLLDHYQNPRHHGSIENPDVHELGVNPLCGDEVELFLKLDGNKIHDISFNGKGCSISQASSSMLTDCLYGKTIDEARELLVSFKAMLIEDEEPHFSEEYEDLESLEAVRKIPARIKCAVLPWNTLEKALNKNEKAL</sequence>
<evidence type="ECO:0000259" key="2">
    <source>
        <dbReference type="Pfam" id="PF01592"/>
    </source>
</evidence>
<dbReference type="GO" id="GO:0051536">
    <property type="term" value="F:iron-sulfur cluster binding"/>
    <property type="evidence" value="ECO:0007669"/>
    <property type="project" value="InterPro"/>
</dbReference>
<dbReference type="EMBL" id="NPDZ01000019">
    <property type="protein sequence ID" value="PJZ71807.1"/>
    <property type="molecule type" value="Genomic_DNA"/>
</dbReference>
<dbReference type="GO" id="GO:0005506">
    <property type="term" value="F:iron ion binding"/>
    <property type="evidence" value="ECO:0007669"/>
    <property type="project" value="InterPro"/>
</dbReference>
<keyword evidence="5" id="KW-1185">Reference proteome</keyword>
<comment type="caution">
    <text evidence="4">The sequence shown here is derived from an EMBL/GenBank/DDBJ whole genome shotgun (WGS) entry which is preliminary data.</text>
</comment>
<dbReference type="AlphaFoldDB" id="A0A2M9ZIB2"/>
<protein>
    <submittedName>
        <fullName evidence="4">SUF system NifU family Fe-S cluster assembly protein</fullName>
    </submittedName>
</protein>
<reference evidence="5 6" key="1">
    <citation type="submission" date="2017-07" db="EMBL/GenBank/DDBJ databases">
        <title>Leptospira spp. isolated from tropical soils.</title>
        <authorList>
            <person name="Thibeaux R."/>
            <person name="Iraola G."/>
            <person name="Ferres I."/>
            <person name="Bierque E."/>
            <person name="Girault D."/>
            <person name="Soupe-Gilbert M.-E."/>
            <person name="Picardeau M."/>
            <person name="Goarant C."/>
        </authorList>
    </citation>
    <scope>NUCLEOTIDE SEQUENCE [LARGE SCALE GENOMIC DNA]</scope>
    <source>
        <strain evidence="4 6">FH1-B-B1</strain>
        <strain evidence="3 5">FH1-B-C1</strain>
    </source>
</reference>
<dbReference type="PANTHER" id="PTHR10093">
    <property type="entry name" value="IRON-SULFUR CLUSTER ASSEMBLY ENZYME NIFU HOMOLOG"/>
    <property type="match status" value="1"/>
</dbReference>
<dbReference type="InterPro" id="IPR002871">
    <property type="entry name" value="NIF_FeS_clus_asmbl_NifU_N"/>
</dbReference>
<dbReference type="Proteomes" id="UP000231990">
    <property type="component" value="Unassembled WGS sequence"/>
</dbReference>
<dbReference type="Pfam" id="PF01592">
    <property type="entry name" value="NifU_N"/>
    <property type="match status" value="1"/>
</dbReference>
<feature type="domain" description="NIF system FeS cluster assembly NifU N-terminal" evidence="2">
    <location>
        <begin position="8"/>
        <end position="90"/>
    </location>
</feature>
<name>A0A2M9ZIB2_9LEPT</name>
<dbReference type="GO" id="GO:0016226">
    <property type="term" value="P:iron-sulfur cluster assembly"/>
    <property type="evidence" value="ECO:0007669"/>
    <property type="project" value="InterPro"/>
</dbReference>
<dbReference type="FunFam" id="3.90.1010.10:FF:000002">
    <property type="entry name" value="Iron-sulfur cluster assembly scaffold protein NifU"/>
    <property type="match status" value="1"/>
</dbReference>
<dbReference type="Proteomes" id="UP000231962">
    <property type="component" value="Unassembled WGS sequence"/>
</dbReference>
<organism evidence="4 6">
    <name type="scientific">Leptospira perolatii</name>
    <dbReference type="NCBI Taxonomy" id="2023191"/>
    <lineage>
        <taxon>Bacteria</taxon>
        <taxon>Pseudomonadati</taxon>
        <taxon>Spirochaetota</taxon>
        <taxon>Spirochaetia</taxon>
        <taxon>Leptospirales</taxon>
        <taxon>Leptospiraceae</taxon>
        <taxon>Leptospira</taxon>
    </lineage>
</organism>
<dbReference type="EMBL" id="NPDY01000012">
    <property type="protein sequence ID" value="PJZ69098.1"/>
    <property type="molecule type" value="Genomic_DNA"/>
</dbReference>
<dbReference type="OrthoDB" id="9804157at2"/>
<accession>A0A2M9ZIB2</accession>
<evidence type="ECO:0000313" key="6">
    <source>
        <dbReference type="Proteomes" id="UP000231990"/>
    </source>
</evidence>
<proteinExistence type="inferred from homology"/>
<evidence type="ECO:0000313" key="4">
    <source>
        <dbReference type="EMBL" id="PJZ71807.1"/>
    </source>
</evidence>
<evidence type="ECO:0000313" key="3">
    <source>
        <dbReference type="EMBL" id="PJZ69098.1"/>
    </source>
</evidence>
<evidence type="ECO:0000313" key="5">
    <source>
        <dbReference type="Proteomes" id="UP000231962"/>
    </source>
</evidence>
<dbReference type="NCBIfam" id="TIGR01994">
    <property type="entry name" value="SUF_scaf_2"/>
    <property type="match status" value="1"/>
</dbReference>